<dbReference type="Proteomes" id="UP001224674">
    <property type="component" value="Chromosome"/>
</dbReference>
<dbReference type="RefSeq" id="WP_279675148.1">
    <property type="nucleotide sequence ID" value="NZ_CP122566.1"/>
</dbReference>
<evidence type="ECO:0000313" key="1">
    <source>
        <dbReference type="EMBL" id="WGH93864.1"/>
    </source>
</evidence>
<evidence type="ECO:0000313" key="2">
    <source>
        <dbReference type="Proteomes" id="UP001224674"/>
    </source>
</evidence>
<organism evidence="1 2">
    <name type="scientific">Auritidibacter ignavus</name>
    <dbReference type="NCBI Taxonomy" id="678932"/>
    <lineage>
        <taxon>Bacteria</taxon>
        <taxon>Bacillati</taxon>
        <taxon>Actinomycetota</taxon>
        <taxon>Actinomycetes</taxon>
        <taxon>Micrococcales</taxon>
        <taxon>Micrococcaceae</taxon>
        <taxon>Auritidibacter</taxon>
    </lineage>
</organism>
<proteinExistence type="predicted"/>
<gene>
    <name evidence="1" type="ORF">QDX21_03435</name>
</gene>
<name>A0AAJ6AQA8_9MICC</name>
<accession>A0AAJ6AQA8</accession>
<protein>
    <submittedName>
        <fullName evidence="1">Uncharacterized protein</fullName>
    </submittedName>
</protein>
<keyword evidence="2" id="KW-1185">Reference proteome</keyword>
<reference evidence="1 2" key="1">
    <citation type="submission" date="2023-03" db="EMBL/GenBank/DDBJ databases">
        <title>Complete genome sequences of several Auritidibacter ignavus strains isolated from ear infections.</title>
        <authorList>
            <person name="Baehr T."/>
            <person name="Baumhoegger A.M."/>
        </authorList>
    </citation>
    <scope>NUCLEOTIDE SEQUENCE [LARGE SCALE GENOMIC DNA]</scope>
    <source>
        <strain evidence="1 2">BABAE-6</strain>
    </source>
</reference>
<sequence length="205" mass="23685">MANTCEHECETPWCDRPAPHTTVCYHCANTVRDQFDQITTRDLYTLHQVAIGQEQPATINKEKRNTRTSDGDIRFNIWQTWWNLTHHWPGLMDALPARKDAAKVVTGCTRDMDQAYAILYGENTDKLTPAEVAEKMRDHAFDARTPPDLSQWFKNELGIHITARRIQQLVKDGTIEPERRTKGGHVTVRPVSLYRHLIRKQLPNT</sequence>
<dbReference type="AlphaFoldDB" id="A0AAJ6AQA8"/>
<dbReference type="EMBL" id="CP122566">
    <property type="protein sequence ID" value="WGH93864.1"/>
    <property type="molecule type" value="Genomic_DNA"/>
</dbReference>